<dbReference type="GO" id="GO:0016020">
    <property type="term" value="C:membrane"/>
    <property type="evidence" value="ECO:0007669"/>
    <property type="project" value="InterPro"/>
</dbReference>
<dbReference type="PANTHER" id="PTHR38457">
    <property type="entry name" value="REGULATOR ABRB-RELATED"/>
    <property type="match status" value="1"/>
</dbReference>
<dbReference type="AlphaFoldDB" id="A0A848B3P3"/>
<comment type="caution">
    <text evidence="2">The sequence shown here is derived from an EMBL/GenBank/DDBJ whole genome shotgun (WGS) entry which is preliminary data.</text>
</comment>
<dbReference type="PANTHER" id="PTHR38457:SF1">
    <property type="entry name" value="REGULATOR ABRB-RELATED"/>
    <property type="match status" value="1"/>
</dbReference>
<feature type="transmembrane region" description="Helical" evidence="1">
    <location>
        <begin position="321"/>
        <end position="339"/>
    </location>
</feature>
<gene>
    <name evidence="2" type="ORF">HF878_03515</name>
</gene>
<protein>
    <submittedName>
        <fullName evidence="2">AbrB family transcriptional regulator</fullName>
    </submittedName>
</protein>
<keyword evidence="1" id="KW-0472">Membrane</keyword>
<feature type="transmembrane region" description="Helical" evidence="1">
    <location>
        <begin position="285"/>
        <end position="309"/>
    </location>
</feature>
<name>A0A848B3P3_9FIRM</name>
<dbReference type="EMBL" id="JABAFA010000007">
    <property type="protein sequence ID" value="NMD98553.1"/>
    <property type="molecule type" value="Genomic_DNA"/>
</dbReference>
<dbReference type="InterPro" id="IPR007820">
    <property type="entry name" value="AbrB_fam"/>
</dbReference>
<dbReference type="InterPro" id="IPR017516">
    <property type="entry name" value="AbrB_dup"/>
</dbReference>
<accession>A0A848B3P3</accession>
<dbReference type="GO" id="GO:0010468">
    <property type="term" value="P:regulation of gene expression"/>
    <property type="evidence" value="ECO:0007669"/>
    <property type="project" value="InterPro"/>
</dbReference>
<feature type="transmembrane region" description="Helical" evidence="1">
    <location>
        <begin position="181"/>
        <end position="198"/>
    </location>
</feature>
<sequence>MNYLLTLLVAILGGIVMSLIHAPLPWTLGPITAVSLCSLLLRRRFRWPLGVRNTALILLGYAMGRPFNAETGHAILTHLPIMLTATVITVAAGVLTAYLMVRHTEINFTSCLLGCVPGGLSQMVILADELPDADLTAVTIMQTLRMLSVVFCIPFLATHVLPSEAGTHGAAAAAAASPETILLFAAVAVLSALLAVRLHLPTATMLGPILGTGAFLLVTGLSAPAVPIHLINAAQICVGSYIGAHIDLRQIKEYHGMGPILAGGVLFVLLVSMGMGWLVTCVTGAGLATAFLSTAPGGLTEMGITALVVGADISTMTAYQLTRLLFIMLAFPCIAKWIVRRSRHA</sequence>
<feature type="transmembrane region" description="Helical" evidence="1">
    <location>
        <begin position="260"/>
        <end position="279"/>
    </location>
</feature>
<keyword evidence="1" id="KW-1133">Transmembrane helix</keyword>
<dbReference type="Proteomes" id="UP000543804">
    <property type="component" value="Unassembled WGS sequence"/>
</dbReference>
<proteinExistence type="predicted"/>
<keyword evidence="1" id="KW-0812">Transmembrane</keyword>
<reference evidence="2 3" key="1">
    <citation type="submission" date="2020-04" db="EMBL/GenBank/DDBJ databases">
        <authorList>
            <person name="Hitch T.C.A."/>
            <person name="Wylensek D."/>
            <person name="Clavel T."/>
        </authorList>
    </citation>
    <scope>NUCLEOTIDE SEQUENCE [LARGE SCALE GENOMIC DNA]</scope>
    <source>
        <strain evidence="2 3">PG-130-P53-12</strain>
    </source>
</reference>
<evidence type="ECO:0000313" key="2">
    <source>
        <dbReference type="EMBL" id="NMD98553.1"/>
    </source>
</evidence>
<organism evidence="2 3">
    <name type="scientific">Selenomonas bovis</name>
    <dbReference type="NCBI Taxonomy" id="416586"/>
    <lineage>
        <taxon>Bacteria</taxon>
        <taxon>Bacillati</taxon>
        <taxon>Bacillota</taxon>
        <taxon>Negativicutes</taxon>
        <taxon>Selenomonadales</taxon>
        <taxon>Selenomonadaceae</taxon>
        <taxon>Selenomonas</taxon>
    </lineage>
</organism>
<feature type="transmembrane region" description="Helical" evidence="1">
    <location>
        <begin position="139"/>
        <end position="161"/>
    </location>
</feature>
<dbReference type="Pfam" id="PF05145">
    <property type="entry name" value="AbrB"/>
    <property type="match status" value="1"/>
</dbReference>
<dbReference type="NCBIfam" id="TIGR03082">
    <property type="entry name" value="Gneg_AbrB_dup"/>
    <property type="match status" value="2"/>
</dbReference>
<feature type="transmembrane region" description="Helical" evidence="1">
    <location>
        <begin position="205"/>
        <end position="223"/>
    </location>
</feature>
<feature type="transmembrane region" description="Helical" evidence="1">
    <location>
        <begin position="79"/>
        <end position="100"/>
    </location>
</feature>
<evidence type="ECO:0000256" key="1">
    <source>
        <dbReference type="SAM" id="Phobius"/>
    </source>
</evidence>
<keyword evidence="3" id="KW-1185">Reference proteome</keyword>
<dbReference type="PIRSF" id="PIRSF038991">
    <property type="entry name" value="Protein_AbrB"/>
    <property type="match status" value="1"/>
</dbReference>
<evidence type="ECO:0000313" key="3">
    <source>
        <dbReference type="Proteomes" id="UP000543804"/>
    </source>
</evidence>
<dbReference type="RefSeq" id="WP_170077221.1">
    <property type="nucleotide sequence ID" value="NZ_JABAFA010000007.1"/>
</dbReference>